<dbReference type="Proteomes" id="UP000184932">
    <property type="component" value="Unassembled WGS sequence"/>
</dbReference>
<feature type="chain" id="PRO_5012478315" evidence="2">
    <location>
        <begin position="33"/>
        <end position="264"/>
    </location>
</feature>
<dbReference type="OrthoDB" id="58662at2"/>
<dbReference type="Pfam" id="PF13517">
    <property type="entry name" value="FG-GAP_3"/>
    <property type="match status" value="1"/>
</dbReference>
<dbReference type="InterPro" id="IPR013517">
    <property type="entry name" value="FG-GAP"/>
</dbReference>
<name>A0A1N6EHZ9_9RHOB</name>
<reference evidence="4" key="1">
    <citation type="submission" date="2016-11" db="EMBL/GenBank/DDBJ databases">
        <authorList>
            <person name="Varghese N."/>
            <person name="Submissions S."/>
        </authorList>
    </citation>
    <scope>NUCLEOTIDE SEQUENCE [LARGE SCALE GENOMIC DNA]</scope>
    <source>
        <strain evidence="4">DSM 29440</strain>
    </source>
</reference>
<gene>
    <name evidence="3" type="ORF">SAMN05444002_0802</name>
</gene>
<proteinExistence type="predicted"/>
<dbReference type="STRING" id="1217970.SAMN05444002_0802"/>
<dbReference type="InterPro" id="IPR028994">
    <property type="entry name" value="Integrin_alpha_N"/>
</dbReference>
<organism evidence="3 4">
    <name type="scientific">Vannielia litorea</name>
    <dbReference type="NCBI Taxonomy" id="1217970"/>
    <lineage>
        <taxon>Bacteria</taxon>
        <taxon>Pseudomonadati</taxon>
        <taxon>Pseudomonadota</taxon>
        <taxon>Alphaproteobacteria</taxon>
        <taxon>Rhodobacterales</taxon>
        <taxon>Paracoccaceae</taxon>
        <taxon>Vannielia</taxon>
    </lineage>
</organism>
<feature type="signal peptide" evidence="2">
    <location>
        <begin position="1"/>
        <end position="32"/>
    </location>
</feature>
<keyword evidence="4" id="KW-1185">Reference proteome</keyword>
<sequence>MRRFLRDWRKILTIGKTLRAVALAALAGPAAAAGPGVICVEAITGADYALPTTRYPHGALGDDEEWGALVVGVALKMPCRAGASNYQATLPEELVFEDVSPRLWDMTGDGKPEVVVVESHADKGARLAVWGIGETGLERLAATEFIGTRNRWLAPVGAADLDGDGAVELAFVDRPHLARVLRVFRWVDGQLVEIASLSGVTNHRFGASVIEGGLRDCDGGPELVVADADWRRLVGVRLVEGVLDTRDLGGIAGPESFEAARACR</sequence>
<keyword evidence="1 2" id="KW-0732">Signal</keyword>
<accession>A0A1N6EHZ9</accession>
<protein>
    <submittedName>
        <fullName evidence="3">Repeat domain-containing protein</fullName>
    </submittedName>
</protein>
<dbReference type="AlphaFoldDB" id="A0A1N6EHZ9"/>
<evidence type="ECO:0000313" key="3">
    <source>
        <dbReference type="EMBL" id="SIN82591.1"/>
    </source>
</evidence>
<evidence type="ECO:0000256" key="1">
    <source>
        <dbReference type="ARBA" id="ARBA00022729"/>
    </source>
</evidence>
<evidence type="ECO:0000256" key="2">
    <source>
        <dbReference type="SAM" id="SignalP"/>
    </source>
</evidence>
<dbReference type="SUPFAM" id="SSF69318">
    <property type="entry name" value="Integrin alpha N-terminal domain"/>
    <property type="match status" value="1"/>
</dbReference>
<evidence type="ECO:0000313" key="4">
    <source>
        <dbReference type="Proteomes" id="UP000184932"/>
    </source>
</evidence>
<dbReference type="EMBL" id="FSRL01000001">
    <property type="protein sequence ID" value="SIN82591.1"/>
    <property type="molecule type" value="Genomic_DNA"/>
</dbReference>